<evidence type="ECO:0000256" key="1">
    <source>
        <dbReference type="SAM" id="MobiDB-lite"/>
    </source>
</evidence>
<feature type="region of interest" description="Disordered" evidence="1">
    <location>
        <begin position="194"/>
        <end position="225"/>
    </location>
</feature>
<feature type="non-terminal residue" evidence="2">
    <location>
        <position position="289"/>
    </location>
</feature>
<proteinExistence type="predicted"/>
<organism evidence="2 3">
    <name type="scientific">Aureobasidium melanogenum</name>
    <name type="common">Aureobasidium pullulans var. melanogenum</name>
    <dbReference type="NCBI Taxonomy" id="46634"/>
    <lineage>
        <taxon>Eukaryota</taxon>
        <taxon>Fungi</taxon>
        <taxon>Dikarya</taxon>
        <taxon>Ascomycota</taxon>
        <taxon>Pezizomycotina</taxon>
        <taxon>Dothideomycetes</taxon>
        <taxon>Dothideomycetidae</taxon>
        <taxon>Dothideales</taxon>
        <taxon>Saccotheciaceae</taxon>
        <taxon>Aureobasidium</taxon>
    </lineage>
</organism>
<reference evidence="2" key="1">
    <citation type="journal article" date="2021" name="J Fungi (Basel)">
        <title>Virulence traits and population genomics of the black yeast Aureobasidium melanogenum.</title>
        <authorList>
            <person name="Cernosa A."/>
            <person name="Sun X."/>
            <person name="Gostincar C."/>
            <person name="Fang C."/>
            <person name="Gunde-Cimerman N."/>
            <person name="Song Z."/>
        </authorList>
    </citation>
    <scope>NUCLEOTIDE SEQUENCE</scope>
    <source>
        <strain evidence="2">EXF-9911</strain>
    </source>
</reference>
<dbReference type="Proteomes" id="UP000779574">
    <property type="component" value="Unassembled WGS sequence"/>
</dbReference>
<evidence type="ECO:0000313" key="2">
    <source>
        <dbReference type="EMBL" id="KAG9701330.1"/>
    </source>
</evidence>
<sequence length="289" mass="32680">LPRDYSLTAGPPLFINVVASPSESSCYSELQCFVSRVWGFVSTLQLIHTRNATAGYIQVDRFTVTSRLVWWRMRGKGPRGHGRDELSHVAKLKNIPRLDPRRSVVIFSLQDPPSVDPRLDTGVVSKLRSRTGWCVYCRCSSSSSSLVSMALFWILAHPLTTPGDEIQPICSQCQKGDRVCRREENQNLEIRSYQTTASRKRRSSIHEQPVVVTDSRPDEDATRSPYDVTASVCDSFSDRFSRPVRRRVFSTVTSEPCRTIEPVTPLNFYSTAPCIPCTERQYSYSLHGP</sequence>
<dbReference type="AlphaFoldDB" id="A0A9P8EZJ3"/>
<reference evidence="2" key="2">
    <citation type="submission" date="2021-08" db="EMBL/GenBank/DDBJ databases">
        <authorList>
            <person name="Gostincar C."/>
            <person name="Sun X."/>
            <person name="Song Z."/>
            <person name="Gunde-Cimerman N."/>
        </authorList>
    </citation>
    <scope>NUCLEOTIDE SEQUENCE</scope>
    <source>
        <strain evidence="2">EXF-9911</strain>
    </source>
</reference>
<protein>
    <submittedName>
        <fullName evidence="2">Uncharacterized protein</fullName>
    </submittedName>
</protein>
<gene>
    <name evidence="2" type="ORF">KCU76_g10</name>
</gene>
<accession>A0A9P8EZJ3</accession>
<name>A0A9P8EZJ3_AURME</name>
<comment type="caution">
    <text evidence="2">The sequence shown here is derived from an EMBL/GenBank/DDBJ whole genome shotgun (WGS) entry which is preliminary data.</text>
</comment>
<evidence type="ECO:0000313" key="3">
    <source>
        <dbReference type="Proteomes" id="UP000779574"/>
    </source>
</evidence>
<dbReference type="EMBL" id="JAHFXF010000001">
    <property type="protein sequence ID" value="KAG9701330.1"/>
    <property type="molecule type" value="Genomic_DNA"/>
</dbReference>
<feature type="non-terminal residue" evidence="2">
    <location>
        <position position="1"/>
    </location>
</feature>